<evidence type="ECO:0000313" key="1">
    <source>
        <dbReference type="EMBL" id="TGY32557.1"/>
    </source>
</evidence>
<dbReference type="RefSeq" id="WP_136006295.1">
    <property type="nucleotide sequence ID" value="NZ_SRYW01000015.1"/>
</dbReference>
<dbReference type="AlphaFoldDB" id="A0A4S2CUG5"/>
<sequence>MPAVQSVALVGGTWLTTDAGAAMFDGKPGRRSRIHRTGSLSINVTLAEGLVPGIVALLGLNVPEGVLVSAAGATATTVRLPDGTVCAWLFPTAAATVSSVAVVIDTLVTNVEVGEIAIFRAVDIGIKDGWAVGPIDASVHTRTKGGQVNTVPGAVYRRLTATFSGRPTEVVRRGGLGGTDWETLAMAMARRRRACVIPQFRDIRSKAFDPGLAARAAIYGYAVQLPTAENLSRQYFSGYMEFEEIPA</sequence>
<dbReference type="Proteomes" id="UP000306631">
    <property type="component" value="Unassembled WGS sequence"/>
</dbReference>
<proteinExistence type="predicted"/>
<gene>
    <name evidence="1" type="ORF">E5352_15355</name>
</gene>
<comment type="caution">
    <text evidence="1">The sequence shown here is derived from an EMBL/GenBank/DDBJ whole genome shotgun (WGS) entry which is preliminary data.</text>
</comment>
<dbReference type="OrthoDB" id="6047356at2"/>
<reference evidence="1 2" key="1">
    <citation type="submission" date="2019-04" db="EMBL/GenBank/DDBJ databases">
        <title>Microbes associate with the intestines of laboratory mice.</title>
        <authorList>
            <person name="Navarre W."/>
            <person name="Wong E."/>
            <person name="Huang K."/>
            <person name="Tropini C."/>
            <person name="Ng K."/>
            <person name="Yu B."/>
        </authorList>
    </citation>
    <scope>NUCLEOTIDE SEQUENCE [LARGE SCALE GENOMIC DNA]</scope>
    <source>
        <strain evidence="1 2">NM62_B4-13</strain>
    </source>
</reference>
<dbReference type="EMBL" id="SRYW01000015">
    <property type="protein sequence ID" value="TGY32557.1"/>
    <property type="molecule type" value="Genomic_DNA"/>
</dbReference>
<organism evidence="1 2">
    <name type="scientific">Stenotrophomonas maltophilia</name>
    <name type="common">Pseudomonas maltophilia</name>
    <name type="synonym">Xanthomonas maltophilia</name>
    <dbReference type="NCBI Taxonomy" id="40324"/>
    <lineage>
        <taxon>Bacteria</taxon>
        <taxon>Pseudomonadati</taxon>
        <taxon>Pseudomonadota</taxon>
        <taxon>Gammaproteobacteria</taxon>
        <taxon>Lysobacterales</taxon>
        <taxon>Lysobacteraceae</taxon>
        <taxon>Stenotrophomonas</taxon>
        <taxon>Stenotrophomonas maltophilia group</taxon>
    </lineage>
</organism>
<evidence type="ECO:0000313" key="2">
    <source>
        <dbReference type="Proteomes" id="UP000306631"/>
    </source>
</evidence>
<protein>
    <submittedName>
        <fullName evidence="1">Uncharacterized protein</fullName>
    </submittedName>
</protein>
<name>A0A4S2CUG5_STEMA</name>
<accession>A0A4S2CUG5</accession>